<reference evidence="3" key="1">
    <citation type="journal article" date="2017" name="Int. J. Syst. Evol. Microbiol.">
        <title>Notoacmeibacter marinus gen. nov., sp. nov., isolated from the gut of a limpet and proposal of Notoacmeibacteraceae fam. nov. in the order Rhizobiales of the class Alphaproteobacteria.</title>
        <authorList>
            <person name="Huang Z."/>
            <person name="Guo F."/>
            <person name="Lai Q."/>
        </authorList>
    </citation>
    <scope>NUCLEOTIDE SEQUENCE [LARGE SCALE GENOMIC DNA]</scope>
    <source>
        <strain evidence="3">XMTR2A4</strain>
    </source>
</reference>
<sequence length="260" mass="28051">MTIDTIRRAGALAIVALMMSPQPSAAVSLGADYVFSVFGLPAMKIDIDWKGEGSRYAIDGKLRPAGIGRIFGNIKGDLSVDGRMTADGWKPQNFAMGYKGKDPWRGRAQWAGDTLTMLQTEPDNRRKGGSAWVPLDGNAKSGFVDLFTGMVVESDTANGVCGRALDLFDGEMRLKLAMGAPKPVALRIKGAPKKGIQCAARFTPVAGYSKKSSSRQHLARQTITIVWANPVGRYWVPASAIIPHKDATLRIKASRIYGKP</sequence>
<evidence type="ECO:0000313" key="2">
    <source>
        <dbReference type="EMBL" id="OXT02669.1"/>
    </source>
</evidence>
<dbReference type="Proteomes" id="UP000215405">
    <property type="component" value="Unassembled WGS sequence"/>
</dbReference>
<name>A0A231V3B4_9HYPH</name>
<gene>
    <name evidence="2" type="ORF">B7H23_07225</name>
</gene>
<feature type="chain" id="PRO_5013031363" description="DUF3108 domain-containing protein" evidence="1">
    <location>
        <begin position="26"/>
        <end position="260"/>
    </location>
</feature>
<protein>
    <recommendedName>
        <fullName evidence="4">DUF3108 domain-containing protein</fullName>
    </recommendedName>
</protein>
<keyword evidence="3" id="KW-1185">Reference proteome</keyword>
<dbReference type="AlphaFoldDB" id="A0A231V3B4"/>
<accession>A0A231V3B4</accession>
<keyword evidence="1" id="KW-0732">Signal</keyword>
<organism evidence="2 3">
    <name type="scientific">Notoacmeibacter marinus</name>
    <dbReference type="NCBI Taxonomy" id="1876515"/>
    <lineage>
        <taxon>Bacteria</taxon>
        <taxon>Pseudomonadati</taxon>
        <taxon>Pseudomonadota</taxon>
        <taxon>Alphaproteobacteria</taxon>
        <taxon>Hyphomicrobiales</taxon>
        <taxon>Notoacmeibacteraceae</taxon>
        <taxon>Notoacmeibacter</taxon>
    </lineage>
</organism>
<evidence type="ECO:0008006" key="4">
    <source>
        <dbReference type="Google" id="ProtNLM"/>
    </source>
</evidence>
<dbReference type="EMBL" id="NBYO01000001">
    <property type="protein sequence ID" value="OXT02669.1"/>
    <property type="molecule type" value="Genomic_DNA"/>
</dbReference>
<evidence type="ECO:0000313" key="3">
    <source>
        <dbReference type="Proteomes" id="UP000215405"/>
    </source>
</evidence>
<evidence type="ECO:0000256" key="1">
    <source>
        <dbReference type="SAM" id="SignalP"/>
    </source>
</evidence>
<proteinExistence type="predicted"/>
<comment type="caution">
    <text evidence="2">The sequence shown here is derived from an EMBL/GenBank/DDBJ whole genome shotgun (WGS) entry which is preliminary data.</text>
</comment>
<feature type="signal peptide" evidence="1">
    <location>
        <begin position="1"/>
        <end position="25"/>
    </location>
</feature>
<dbReference type="RefSeq" id="WP_094076620.1">
    <property type="nucleotide sequence ID" value="NZ_NBYO01000001.1"/>
</dbReference>